<dbReference type="PANTHER" id="PTHR23131">
    <property type="entry name" value="ENDORIBONUCLEASE LACTB2"/>
    <property type="match status" value="1"/>
</dbReference>
<dbReference type="RefSeq" id="WP_053783135.1">
    <property type="nucleotide sequence ID" value="NZ_LITU01000075.1"/>
</dbReference>
<organism evidence="5 6">
    <name type="scientific">Paenibacillus xylanivorans</name>
    <dbReference type="NCBI Taxonomy" id="1705561"/>
    <lineage>
        <taxon>Bacteria</taxon>
        <taxon>Bacillati</taxon>
        <taxon>Bacillota</taxon>
        <taxon>Bacilli</taxon>
        <taxon>Bacillales</taxon>
        <taxon>Paenibacillaceae</taxon>
        <taxon>Paenibacillus</taxon>
    </lineage>
</organism>
<keyword evidence="5" id="KW-0378">Hydrolase</keyword>
<dbReference type="CDD" id="cd07725">
    <property type="entry name" value="TTHA1429-like_MBL-fold"/>
    <property type="match status" value="1"/>
</dbReference>
<dbReference type="Pfam" id="PF00753">
    <property type="entry name" value="Lactamase_B"/>
    <property type="match status" value="1"/>
</dbReference>
<dbReference type="InterPro" id="IPR036866">
    <property type="entry name" value="RibonucZ/Hydroxyglut_hydro"/>
</dbReference>
<keyword evidence="6" id="KW-1185">Reference proteome</keyword>
<dbReference type="PANTHER" id="PTHR23131:SF4">
    <property type="entry name" value="METALLO-BETA-LACTAMASE SUPERFAMILY POTEIN"/>
    <property type="match status" value="1"/>
</dbReference>
<sequence>MKQTKSISMPVGMHRVKITMAFPLRWVNSYVLHEPDGTITIVDPGPRSAETEQEWYEALAGLNLTFQDIKQVVLTHHHPDHLGLSGWIQQQTGAPVRMSTRSRQEADYMWGPDATINRLLPEYYGRHGMPEDKTEQIGGHMEGFNSQITPLPVVTPIEDDEWLVMGGKKWLAVETGGHAPGHLSFYAPDSREILCGDAVLPQISPNISLQPGSDDQPLLSYMEGLHRLGALDVEVAYPGHRNPFNHFADRTVHLLTHHEERLQKMMERIREAPTNAYDVCVLMFGDRLGTHQLRFAMSETLAHLQELIRREVIVQKQQPDGVFLFIENT</sequence>
<proteinExistence type="predicted"/>
<evidence type="ECO:0000256" key="3">
    <source>
        <dbReference type="ARBA" id="ARBA00048505"/>
    </source>
</evidence>
<gene>
    <name evidence="5" type="ORF">AMS66_23665</name>
</gene>
<dbReference type="SMART" id="SM00849">
    <property type="entry name" value="Lactamase_B"/>
    <property type="match status" value="1"/>
</dbReference>
<dbReference type="Proteomes" id="UP000037688">
    <property type="component" value="Unassembled WGS sequence"/>
</dbReference>
<evidence type="ECO:0000313" key="5">
    <source>
        <dbReference type="EMBL" id="KOY13901.1"/>
    </source>
</evidence>
<comment type="catalytic activity">
    <reaction evidence="1">
        <text>3',5'-cyclic CMP + H2O = CMP + H(+)</text>
        <dbReference type="Rhea" id="RHEA:72675"/>
        <dbReference type="ChEBI" id="CHEBI:15377"/>
        <dbReference type="ChEBI" id="CHEBI:15378"/>
        <dbReference type="ChEBI" id="CHEBI:58003"/>
        <dbReference type="ChEBI" id="CHEBI:60377"/>
    </reaction>
    <physiologicalReaction direction="left-to-right" evidence="1">
        <dbReference type="Rhea" id="RHEA:72676"/>
    </physiologicalReaction>
</comment>
<dbReference type="Pfam" id="PF21221">
    <property type="entry name" value="B_lactamase-like_C"/>
    <property type="match status" value="1"/>
</dbReference>
<comment type="catalytic activity">
    <reaction evidence="3">
        <text>3',5'-cyclic UMP + H2O = UMP + H(+)</text>
        <dbReference type="Rhea" id="RHEA:70575"/>
        <dbReference type="ChEBI" id="CHEBI:15377"/>
        <dbReference type="ChEBI" id="CHEBI:15378"/>
        <dbReference type="ChEBI" id="CHEBI:57865"/>
        <dbReference type="ChEBI" id="CHEBI:184387"/>
    </reaction>
    <physiologicalReaction direction="left-to-right" evidence="3">
        <dbReference type="Rhea" id="RHEA:70576"/>
    </physiologicalReaction>
</comment>
<comment type="caution">
    <text evidence="5">The sequence shown here is derived from an EMBL/GenBank/DDBJ whole genome shotgun (WGS) entry which is preliminary data.</text>
</comment>
<protein>
    <submittedName>
        <fullName evidence="5">Hydrolase</fullName>
    </submittedName>
</protein>
<evidence type="ECO:0000313" key="6">
    <source>
        <dbReference type="Proteomes" id="UP000037688"/>
    </source>
</evidence>
<dbReference type="InterPro" id="IPR048933">
    <property type="entry name" value="B_lactamase-like_C"/>
</dbReference>
<dbReference type="Gene3D" id="1.10.10.10">
    <property type="entry name" value="Winged helix-like DNA-binding domain superfamily/Winged helix DNA-binding domain"/>
    <property type="match status" value="1"/>
</dbReference>
<evidence type="ECO:0000256" key="2">
    <source>
        <dbReference type="ARBA" id="ARBA00034301"/>
    </source>
</evidence>
<feature type="domain" description="Metallo-beta-lactamase" evidence="4">
    <location>
        <begin position="26"/>
        <end position="240"/>
    </location>
</feature>
<accession>A0A0N0C367</accession>
<reference evidence="5 6" key="1">
    <citation type="submission" date="2015-08" db="EMBL/GenBank/DDBJ databases">
        <title>Draft genome sequence of cellulolytic and xylanolytic Paenibacillus sp. A59, isolated from a decaying forest soil from Patagonia, Argentina.</title>
        <authorList>
            <person name="Ghio S."/>
            <person name="Caceres A.M."/>
            <person name="Talia P."/>
            <person name="Grasso D."/>
            <person name="Campos E."/>
        </authorList>
    </citation>
    <scope>NUCLEOTIDE SEQUENCE [LARGE SCALE GENOMIC DNA]</scope>
    <source>
        <strain evidence="5 6">A59</strain>
    </source>
</reference>
<name>A0A0N0C367_9BACL</name>
<dbReference type="InterPro" id="IPR036388">
    <property type="entry name" value="WH-like_DNA-bd_sf"/>
</dbReference>
<dbReference type="SUPFAM" id="SSF56281">
    <property type="entry name" value="Metallo-hydrolase/oxidoreductase"/>
    <property type="match status" value="1"/>
</dbReference>
<evidence type="ECO:0000256" key="1">
    <source>
        <dbReference type="ARBA" id="ARBA00034221"/>
    </source>
</evidence>
<dbReference type="Gene3D" id="3.60.15.10">
    <property type="entry name" value="Ribonuclease Z/Hydroxyacylglutathione hydrolase-like"/>
    <property type="match status" value="1"/>
</dbReference>
<dbReference type="PATRIC" id="fig|1705561.3.peg.4958"/>
<dbReference type="AlphaFoldDB" id="A0A0N0C367"/>
<dbReference type="InterPro" id="IPR001279">
    <property type="entry name" value="Metallo-B-lactamas"/>
</dbReference>
<dbReference type="InterPro" id="IPR050662">
    <property type="entry name" value="Sec-metab_biosynth-thioest"/>
</dbReference>
<dbReference type="GO" id="GO:0016787">
    <property type="term" value="F:hydrolase activity"/>
    <property type="evidence" value="ECO:0007669"/>
    <property type="project" value="UniProtKB-KW"/>
</dbReference>
<comment type="function">
    <text evidence="2">Counteracts the endogenous Pycsar antiviral defense system. Phosphodiesterase that enables metal-dependent hydrolysis of host cyclic nucleotide Pycsar defense signals such as cCMP and cUMP.</text>
</comment>
<dbReference type="EMBL" id="LITU01000075">
    <property type="protein sequence ID" value="KOY13901.1"/>
    <property type="molecule type" value="Genomic_DNA"/>
</dbReference>
<dbReference type="OrthoDB" id="9761531at2"/>
<evidence type="ECO:0000259" key="4">
    <source>
        <dbReference type="SMART" id="SM00849"/>
    </source>
</evidence>